<keyword evidence="3" id="KW-0597">Phosphoprotein</keyword>
<evidence type="ECO:0000259" key="5">
    <source>
        <dbReference type="PROSITE" id="PS50921"/>
    </source>
</evidence>
<evidence type="ECO:0000256" key="2">
    <source>
        <dbReference type="ARBA" id="ARBA00024867"/>
    </source>
</evidence>
<dbReference type="SMART" id="SM00448">
    <property type="entry name" value="REC"/>
    <property type="match status" value="1"/>
</dbReference>
<protein>
    <recommendedName>
        <fullName evidence="1">Stage 0 sporulation protein A homolog</fullName>
    </recommendedName>
</protein>
<dbReference type="PROSITE" id="PS50110">
    <property type="entry name" value="RESPONSE_REGULATORY"/>
    <property type="match status" value="1"/>
</dbReference>
<feature type="domain" description="Response regulatory" evidence="4">
    <location>
        <begin position="55"/>
        <end position="170"/>
    </location>
</feature>
<dbReference type="AlphaFoldDB" id="A0A3P7S0Z7"/>
<evidence type="ECO:0000256" key="3">
    <source>
        <dbReference type="PROSITE-ProRule" id="PRU00169"/>
    </source>
</evidence>
<proteinExistence type="predicted"/>
<dbReference type="GO" id="GO:0000160">
    <property type="term" value="P:phosphorelay signal transduction system"/>
    <property type="evidence" value="ECO:0007669"/>
    <property type="project" value="InterPro"/>
</dbReference>
<evidence type="ECO:0000259" key="4">
    <source>
        <dbReference type="PROSITE" id="PS50110"/>
    </source>
</evidence>
<dbReference type="SMART" id="SM01012">
    <property type="entry name" value="ANTAR"/>
    <property type="match status" value="1"/>
</dbReference>
<dbReference type="InterPro" id="IPR005561">
    <property type="entry name" value="ANTAR"/>
</dbReference>
<dbReference type="InterPro" id="IPR011006">
    <property type="entry name" value="CheY-like_superfamily"/>
</dbReference>
<dbReference type="Gene3D" id="1.10.10.10">
    <property type="entry name" value="Winged helix-like DNA-binding domain superfamily/Winged helix DNA-binding domain"/>
    <property type="match status" value="1"/>
</dbReference>
<dbReference type="KEGG" id="cbar:PATL70BA_2486"/>
<dbReference type="Gene3D" id="3.40.50.2300">
    <property type="match status" value="1"/>
</dbReference>
<dbReference type="Proteomes" id="UP000279029">
    <property type="component" value="Chromosome"/>
</dbReference>
<dbReference type="InterPro" id="IPR001789">
    <property type="entry name" value="Sig_transdc_resp-reg_receiver"/>
</dbReference>
<dbReference type="PROSITE" id="PS50921">
    <property type="entry name" value="ANTAR"/>
    <property type="match status" value="1"/>
</dbReference>
<dbReference type="Pfam" id="PF00072">
    <property type="entry name" value="Response_reg"/>
    <property type="match status" value="1"/>
</dbReference>
<evidence type="ECO:0000313" key="7">
    <source>
        <dbReference type="Proteomes" id="UP000279029"/>
    </source>
</evidence>
<dbReference type="PANTHER" id="PTHR43228">
    <property type="entry name" value="TWO-COMPONENT RESPONSE REGULATOR"/>
    <property type="match status" value="1"/>
</dbReference>
<comment type="function">
    <text evidence="2">May play the central regulatory role in sporulation. It may be an element of the effector pathway responsible for the activation of sporulation genes in response to nutritional stress. Spo0A may act in concert with spo0H (a sigma factor) to control the expression of some genes that are critical to the sporulation process.</text>
</comment>
<dbReference type="SUPFAM" id="SSF52172">
    <property type="entry name" value="CheY-like"/>
    <property type="match status" value="1"/>
</dbReference>
<dbReference type="Pfam" id="PF03861">
    <property type="entry name" value="ANTAR"/>
    <property type="match status" value="1"/>
</dbReference>
<dbReference type="GO" id="GO:0003723">
    <property type="term" value="F:RNA binding"/>
    <property type="evidence" value="ECO:0007669"/>
    <property type="project" value="InterPro"/>
</dbReference>
<dbReference type="PANTHER" id="PTHR43228:SF1">
    <property type="entry name" value="TWO-COMPONENT RESPONSE REGULATOR ARR22"/>
    <property type="match status" value="1"/>
</dbReference>
<feature type="domain" description="ANTAR" evidence="5">
    <location>
        <begin position="176"/>
        <end position="237"/>
    </location>
</feature>
<accession>A0A3P7S0Z7</accession>
<name>A0A3P7S0Z7_9FIRM</name>
<sequence length="242" mass="27195">MLVIGKNQVSLDSQTEIDYIDAFITILSVKVQLYGFEALTNSFNIFKEDNRMKCRIVVTDDELITRMDLSEILKEEGYDVVGQASDGFDAVELCRKLRPDLVLMDVKMPILDGIKASRVIIKEELALSVVLLTAYSGIEFLEQAKEVGVMGYIVKPVSSQNLIPTIEIAVAKGKLIKKIKEDAEKLKDQLEARKSIDRAKGILMDKDKISDNEAYNLIRKLSMEKHASMKNIANAIIMNHVE</sequence>
<keyword evidence="7" id="KW-1185">Reference proteome</keyword>
<gene>
    <name evidence="6" type="ORF">PATL70BA_2486</name>
</gene>
<organism evidence="6 7">
    <name type="scientific">Petrocella atlantisensis</name>
    <dbReference type="NCBI Taxonomy" id="2173034"/>
    <lineage>
        <taxon>Bacteria</taxon>
        <taxon>Bacillati</taxon>
        <taxon>Bacillota</taxon>
        <taxon>Clostridia</taxon>
        <taxon>Lachnospirales</taxon>
        <taxon>Vallitaleaceae</taxon>
        <taxon>Petrocella</taxon>
    </lineage>
</organism>
<dbReference type="InterPro" id="IPR036388">
    <property type="entry name" value="WH-like_DNA-bd_sf"/>
</dbReference>
<evidence type="ECO:0000256" key="1">
    <source>
        <dbReference type="ARBA" id="ARBA00018672"/>
    </source>
</evidence>
<dbReference type="EMBL" id="LR130778">
    <property type="protein sequence ID" value="VDN48382.1"/>
    <property type="molecule type" value="Genomic_DNA"/>
</dbReference>
<evidence type="ECO:0000313" key="6">
    <source>
        <dbReference type="EMBL" id="VDN48382.1"/>
    </source>
</evidence>
<feature type="modified residue" description="4-aspartylphosphate" evidence="3">
    <location>
        <position position="105"/>
    </location>
</feature>
<reference evidence="6 7" key="1">
    <citation type="submission" date="2018-09" db="EMBL/GenBank/DDBJ databases">
        <authorList>
            <person name="Postec A."/>
        </authorList>
    </citation>
    <scope>NUCLEOTIDE SEQUENCE [LARGE SCALE GENOMIC DNA]</scope>
    <source>
        <strain evidence="6">70B-A</strain>
    </source>
</reference>
<dbReference type="InterPro" id="IPR052048">
    <property type="entry name" value="ST_Response_Regulator"/>
</dbReference>